<dbReference type="Proteomes" id="UP001595528">
    <property type="component" value="Unassembled WGS sequence"/>
</dbReference>
<organism evidence="2 3">
    <name type="scientific">Marinibaculum pumilum</name>
    <dbReference type="NCBI Taxonomy" id="1766165"/>
    <lineage>
        <taxon>Bacteria</taxon>
        <taxon>Pseudomonadati</taxon>
        <taxon>Pseudomonadota</taxon>
        <taxon>Alphaproteobacteria</taxon>
        <taxon>Rhodospirillales</taxon>
        <taxon>Rhodospirillaceae</taxon>
        <taxon>Marinibaculum</taxon>
    </lineage>
</organism>
<protein>
    <recommendedName>
        <fullName evidence="4">GAF domain-containing protein</fullName>
    </recommendedName>
</protein>
<keyword evidence="1" id="KW-0175">Coiled coil</keyword>
<comment type="caution">
    <text evidence="2">The sequence shown here is derived from an EMBL/GenBank/DDBJ whole genome shotgun (WGS) entry which is preliminary data.</text>
</comment>
<gene>
    <name evidence="2" type="ORF">ACFOGJ_11890</name>
</gene>
<proteinExistence type="predicted"/>
<reference evidence="3" key="1">
    <citation type="journal article" date="2019" name="Int. J. Syst. Evol. Microbiol.">
        <title>The Global Catalogue of Microorganisms (GCM) 10K type strain sequencing project: providing services to taxonomists for standard genome sequencing and annotation.</title>
        <authorList>
            <consortium name="The Broad Institute Genomics Platform"/>
            <consortium name="The Broad Institute Genome Sequencing Center for Infectious Disease"/>
            <person name="Wu L."/>
            <person name="Ma J."/>
        </authorList>
    </citation>
    <scope>NUCLEOTIDE SEQUENCE [LARGE SCALE GENOMIC DNA]</scope>
    <source>
        <strain evidence="3">KCTC 42964</strain>
    </source>
</reference>
<dbReference type="RefSeq" id="WP_379900565.1">
    <property type="nucleotide sequence ID" value="NZ_JBHRTR010000026.1"/>
</dbReference>
<dbReference type="EMBL" id="JBHRTR010000026">
    <property type="protein sequence ID" value="MFC3227938.1"/>
    <property type="molecule type" value="Genomic_DNA"/>
</dbReference>
<evidence type="ECO:0000313" key="2">
    <source>
        <dbReference type="EMBL" id="MFC3227938.1"/>
    </source>
</evidence>
<evidence type="ECO:0000256" key="1">
    <source>
        <dbReference type="SAM" id="Coils"/>
    </source>
</evidence>
<sequence length="446" mass="47359">MILAGLSCRLHDTTHREIRFGAAEPLAPANAVLWSPAGSVAEYRLHFDPHDPYRHSTGRDLPPLLDLAGTEAFLRDERRRRDELLALLDRGGLIVVDLAGDARLRFHTVETIFDIDLALSLPHPGAGQGEALPPAEPHHGMTILSGEPFRSFAAATVAARPERSGLARHPGVPLVRDREGAVLGFHTGIGTGHLVALPLDLAHAGPARMAVLVRHVGRLAASLGDVLHGALPGWIDRFPTAEERALQQEAGRIEDEIRRLRQAQAALAQRRERLRSGRALIHAGGRLLAEAAADAFRSAGAAVLQAREGEGDLVVERPDGLHLVAIAGSRFADPGNALARLAAAAAREGQRAGLPAGAVLLLAGEQDLPPDLRSVPPLPPSLLQQATECGVTLLTTLELFALAQEAGALPGPDAASRWRAWLAAPPRPAGLADWRRYLSGPANQPG</sequence>
<evidence type="ECO:0008006" key="4">
    <source>
        <dbReference type="Google" id="ProtNLM"/>
    </source>
</evidence>
<feature type="coiled-coil region" evidence="1">
    <location>
        <begin position="243"/>
        <end position="273"/>
    </location>
</feature>
<keyword evidence="3" id="KW-1185">Reference proteome</keyword>
<evidence type="ECO:0000313" key="3">
    <source>
        <dbReference type="Proteomes" id="UP001595528"/>
    </source>
</evidence>
<accession>A0ABV7KZU2</accession>
<name>A0ABV7KZU2_9PROT</name>